<reference evidence="5" key="1">
    <citation type="submission" date="2022-06" db="EMBL/GenBank/DDBJ databases">
        <title>Ornithinimicrobium HY1793.</title>
        <authorList>
            <person name="Huang Y."/>
        </authorList>
    </citation>
    <scope>NUCLEOTIDE SEQUENCE</scope>
    <source>
        <strain evidence="5">HY1793</strain>
    </source>
</reference>
<dbReference type="InterPro" id="IPR045087">
    <property type="entry name" value="Cu-oxidase_fam"/>
</dbReference>
<dbReference type="PROSITE" id="PS00080">
    <property type="entry name" value="MULTICOPPER_OXIDASE2"/>
    <property type="match status" value="1"/>
</dbReference>
<evidence type="ECO:0000313" key="5">
    <source>
        <dbReference type="EMBL" id="USQ78155.1"/>
    </source>
</evidence>
<evidence type="ECO:0000259" key="4">
    <source>
        <dbReference type="Pfam" id="PF07731"/>
    </source>
</evidence>
<keyword evidence="2" id="KW-0560">Oxidoreductase</keyword>
<dbReference type="Gene3D" id="2.60.40.420">
    <property type="entry name" value="Cupredoxins - blue copper proteins"/>
    <property type="match status" value="1"/>
</dbReference>
<sequence length="92" mass="10455">MRFTVVNRSLETHPWHLHGHAVLIVSRDDTQASGSPLWVDTVDVRPGEVWEVAFRATNPGIWMNHCHNLPHAHEGMMLRLAYDGVHSPFTAH</sequence>
<dbReference type="EMBL" id="CP099489">
    <property type="protein sequence ID" value="USQ78155.1"/>
    <property type="molecule type" value="Genomic_DNA"/>
</dbReference>
<protein>
    <submittedName>
        <fullName evidence="5">Multicopper oxidase domain-containing protein</fullName>
    </submittedName>
</protein>
<dbReference type="InterPro" id="IPR002355">
    <property type="entry name" value="Cu_oxidase_Cu_BS"/>
</dbReference>
<evidence type="ECO:0000256" key="1">
    <source>
        <dbReference type="ARBA" id="ARBA00022723"/>
    </source>
</evidence>
<name>A0ABY4YPF5_9MICO</name>
<dbReference type="Pfam" id="PF07731">
    <property type="entry name" value="Cu-oxidase_2"/>
    <property type="match status" value="1"/>
</dbReference>
<dbReference type="InterPro" id="IPR011706">
    <property type="entry name" value="Cu-oxidase_C"/>
</dbReference>
<dbReference type="PANTHER" id="PTHR11709">
    <property type="entry name" value="MULTI-COPPER OXIDASE"/>
    <property type="match status" value="1"/>
</dbReference>
<gene>
    <name evidence="5" type="ORF">NF556_10820</name>
</gene>
<proteinExistence type="predicted"/>
<keyword evidence="6" id="KW-1185">Reference proteome</keyword>
<evidence type="ECO:0000256" key="2">
    <source>
        <dbReference type="ARBA" id="ARBA00023002"/>
    </source>
</evidence>
<dbReference type="Proteomes" id="UP001056455">
    <property type="component" value="Chromosome"/>
</dbReference>
<keyword evidence="1" id="KW-0479">Metal-binding</keyword>
<evidence type="ECO:0000256" key="3">
    <source>
        <dbReference type="ARBA" id="ARBA00023008"/>
    </source>
</evidence>
<accession>A0ABY4YPF5</accession>
<dbReference type="PANTHER" id="PTHR11709:SF394">
    <property type="entry name" value="FI03373P-RELATED"/>
    <property type="match status" value="1"/>
</dbReference>
<evidence type="ECO:0000313" key="6">
    <source>
        <dbReference type="Proteomes" id="UP001056455"/>
    </source>
</evidence>
<dbReference type="RefSeq" id="WP_252590953.1">
    <property type="nucleotide sequence ID" value="NZ_JALKVH010000014.1"/>
</dbReference>
<keyword evidence="3" id="KW-0186">Copper</keyword>
<dbReference type="InterPro" id="IPR008972">
    <property type="entry name" value="Cupredoxin"/>
</dbReference>
<organism evidence="5 6">
    <name type="scientific">Ornithinimicrobium faecis</name>
    <dbReference type="NCBI Taxonomy" id="2934158"/>
    <lineage>
        <taxon>Bacteria</taxon>
        <taxon>Bacillati</taxon>
        <taxon>Actinomycetota</taxon>
        <taxon>Actinomycetes</taxon>
        <taxon>Micrococcales</taxon>
        <taxon>Ornithinimicrobiaceae</taxon>
        <taxon>Ornithinimicrobium</taxon>
    </lineage>
</organism>
<feature type="domain" description="Plastocyanin-like" evidence="4">
    <location>
        <begin position="2"/>
        <end position="82"/>
    </location>
</feature>
<dbReference type="SUPFAM" id="SSF49503">
    <property type="entry name" value="Cupredoxins"/>
    <property type="match status" value="1"/>
</dbReference>